<keyword evidence="3" id="KW-1185">Reference proteome</keyword>
<name>A0ABW4RM03_9BACL</name>
<dbReference type="Pfam" id="PF10057">
    <property type="entry name" value="MpsC"/>
    <property type="match status" value="1"/>
</dbReference>
<evidence type="ECO:0000313" key="2">
    <source>
        <dbReference type="EMBL" id="MFD1886703.1"/>
    </source>
</evidence>
<accession>A0ABW4RM03</accession>
<gene>
    <name evidence="2" type="ORF">ACFSC9_14330</name>
</gene>
<evidence type="ECO:0000259" key="1">
    <source>
        <dbReference type="Pfam" id="PF10057"/>
    </source>
</evidence>
<protein>
    <submittedName>
        <fullName evidence="2">Na-translocating system protein MpsC family protein</fullName>
    </submittedName>
</protein>
<comment type="caution">
    <text evidence="2">The sequence shown here is derived from an EMBL/GenBank/DDBJ whole genome shotgun (WGS) entry which is preliminary data.</text>
</comment>
<evidence type="ECO:0000313" key="3">
    <source>
        <dbReference type="Proteomes" id="UP001597233"/>
    </source>
</evidence>
<proteinExistence type="predicted"/>
<dbReference type="EMBL" id="JBHUEH010000016">
    <property type="protein sequence ID" value="MFD1886703.1"/>
    <property type="molecule type" value="Genomic_DNA"/>
</dbReference>
<dbReference type="Proteomes" id="UP001597233">
    <property type="component" value="Unassembled WGS sequence"/>
</dbReference>
<sequence>MSQTANLEAVIQQIGLLGQSQFGKSPESITIRTNEHSVVIFLNELIDPDDERLPDDPDERYTHVYILLDQFVFPAIRKKIEAAAGQEIIHHFIDWKEDVNRACIAIMFELEPDRKKEDLYSGKAELHIRVSQITEDVQKVPADIESYWIDPSTLVIIRKGLLISLEKRIIKKGFNNALRVSKRELELDRFVHDLPVHSVLGKSLDQAYLDWDFAQDISLMVLTFSTDQ</sequence>
<organism evidence="2 3">
    <name type="scientific">Paenibacillus wenxiniae</name>
    <dbReference type="NCBI Taxonomy" id="1636843"/>
    <lineage>
        <taxon>Bacteria</taxon>
        <taxon>Bacillati</taxon>
        <taxon>Bacillota</taxon>
        <taxon>Bacilli</taxon>
        <taxon>Bacillales</taxon>
        <taxon>Paenibacillaceae</taxon>
        <taxon>Paenibacillus</taxon>
    </lineage>
</organism>
<reference evidence="3" key="1">
    <citation type="journal article" date="2019" name="Int. J. Syst. Evol. Microbiol.">
        <title>The Global Catalogue of Microorganisms (GCM) 10K type strain sequencing project: providing services to taxonomists for standard genome sequencing and annotation.</title>
        <authorList>
            <consortium name="The Broad Institute Genomics Platform"/>
            <consortium name="The Broad Institute Genome Sequencing Center for Infectious Disease"/>
            <person name="Wu L."/>
            <person name="Ma J."/>
        </authorList>
    </citation>
    <scope>NUCLEOTIDE SEQUENCE [LARGE SCALE GENOMIC DNA]</scope>
    <source>
        <strain evidence="3">CCUG 54950</strain>
    </source>
</reference>
<dbReference type="RefSeq" id="WP_347326171.1">
    <property type="nucleotide sequence ID" value="NZ_JBCGUH010000009.1"/>
</dbReference>
<feature type="domain" description="Na+-translocating membrane potential-generating system MpsC" evidence="1">
    <location>
        <begin position="10"/>
        <end position="109"/>
    </location>
</feature>
<dbReference type="InterPro" id="IPR018745">
    <property type="entry name" value="MpsC"/>
</dbReference>